<dbReference type="InterPro" id="IPR036412">
    <property type="entry name" value="HAD-like_sf"/>
</dbReference>
<dbReference type="Gene3D" id="3.40.50.1000">
    <property type="entry name" value="HAD superfamily/HAD-like"/>
    <property type="match status" value="1"/>
</dbReference>
<evidence type="ECO:0000313" key="1">
    <source>
        <dbReference type="EMBL" id="GHO83894.1"/>
    </source>
</evidence>
<dbReference type="InterPro" id="IPR050155">
    <property type="entry name" value="HAD-like_hydrolase_sf"/>
</dbReference>
<accession>A0ABQ3VCU4</accession>
<evidence type="ECO:0000313" key="2">
    <source>
        <dbReference type="Proteomes" id="UP000635565"/>
    </source>
</evidence>
<reference evidence="1 2" key="1">
    <citation type="journal article" date="2021" name="Int. J. Syst. Evol. Microbiol.">
        <title>Reticulibacter mediterranei gen. nov., sp. nov., within the new family Reticulibacteraceae fam. nov., and Ktedonospora formicarum gen. nov., sp. nov., Ktedonobacter robiniae sp. nov., Dictyobacter formicarum sp. nov. and Dictyobacter arantiisoli sp. nov., belonging to the class Ktedonobacteria.</title>
        <authorList>
            <person name="Yabe S."/>
            <person name="Zheng Y."/>
            <person name="Wang C.M."/>
            <person name="Sakai Y."/>
            <person name="Abe K."/>
            <person name="Yokota A."/>
            <person name="Donadio S."/>
            <person name="Cavaletti L."/>
            <person name="Monciardini P."/>
        </authorList>
    </citation>
    <scope>NUCLEOTIDE SEQUENCE [LARGE SCALE GENOMIC DNA]</scope>
    <source>
        <strain evidence="1 2">SOSP1-9</strain>
    </source>
</reference>
<name>A0ABQ3VCU4_9CHLR</name>
<comment type="caution">
    <text evidence="1">The sequence shown here is derived from an EMBL/GenBank/DDBJ whole genome shotgun (WGS) entry which is preliminary data.</text>
</comment>
<dbReference type="PANTHER" id="PTHR43434:SF19">
    <property type="entry name" value="PHOSPHONOACETALDEHYDE HYDROLASE"/>
    <property type="match status" value="1"/>
</dbReference>
<dbReference type="RefSeq" id="WP_201361528.1">
    <property type="nucleotide sequence ID" value="NZ_BNJJ01000004.1"/>
</dbReference>
<dbReference type="EMBL" id="BNJJ01000004">
    <property type="protein sequence ID" value="GHO83894.1"/>
    <property type="molecule type" value="Genomic_DNA"/>
</dbReference>
<organism evidence="1 2">
    <name type="scientific">Dictyobacter formicarum</name>
    <dbReference type="NCBI Taxonomy" id="2778368"/>
    <lineage>
        <taxon>Bacteria</taxon>
        <taxon>Bacillati</taxon>
        <taxon>Chloroflexota</taxon>
        <taxon>Ktedonobacteria</taxon>
        <taxon>Ktedonobacterales</taxon>
        <taxon>Dictyobacteraceae</taxon>
        <taxon>Dictyobacter</taxon>
    </lineage>
</organism>
<proteinExistence type="predicted"/>
<keyword evidence="1" id="KW-0378">Hydrolase</keyword>
<dbReference type="GO" id="GO:0016787">
    <property type="term" value="F:hydrolase activity"/>
    <property type="evidence" value="ECO:0007669"/>
    <property type="project" value="UniProtKB-KW"/>
</dbReference>
<dbReference type="Gene3D" id="1.10.150.240">
    <property type="entry name" value="Putative phosphatase, domain 2"/>
    <property type="match status" value="1"/>
</dbReference>
<protein>
    <submittedName>
        <fullName evidence="1">Phosphonoacetaldehyde hydrolase</fullName>
    </submittedName>
</protein>
<dbReference type="Proteomes" id="UP000635565">
    <property type="component" value="Unassembled WGS sequence"/>
</dbReference>
<dbReference type="SUPFAM" id="SSF56784">
    <property type="entry name" value="HAD-like"/>
    <property type="match status" value="1"/>
</dbReference>
<dbReference type="SFLD" id="SFLDS00003">
    <property type="entry name" value="Haloacid_Dehalogenase"/>
    <property type="match status" value="1"/>
</dbReference>
<dbReference type="Pfam" id="PF00702">
    <property type="entry name" value="Hydrolase"/>
    <property type="match status" value="1"/>
</dbReference>
<dbReference type="InterPro" id="IPR023198">
    <property type="entry name" value="PGP-like_dom2"/>
</dbReference>
<dbReference type="InterPro" id="IPR023214">
    <property type="entry name" value="HAD_sf"/>
</dbReference>
<gene>
    <name evidence="1" type="ORF">KSZ_19000</name>
</gene>
<dbReference type="SFLD" id="SFLDG01129">
    <property type="entry name" value="C1.5:_HAD__Beta-PGM__Phosphata"/>
    <property type="match status" value="1"/>
</dbReference>
<dbReference type="PANTHER" id="PTHR43434">
    <property type="entry name" value="PHOSPHOGLYCOLATE PHOSPHATASE"/>
    <property type="match status" value="1"/>
</dbReference>
<keyword evidence="2" id="KW-1185">Reference proteome</keyword>
<sequence length="225" mass="24323">MGPIQLVVFDMAGTTVDDTGNRVLTCLIETARIHNLPGTREELNALMGMNKREVFEMLAARQLSGHSDTAHKLAEEALATFVDQMKAAYSQHVAPIDGAEETFAFLKERSIKVALDTGFDSIIGGIILDRLGWLGRYVDCAVFSSDVSRGRPAPFMIFRAMGQLDVQDVRQVMKLGDSPADLDEGSNAGCGEVIGVLSGAHTATTLGRYRHTRLIPSVAALPSLF</sequence>